<accession>A0A0A9CRR0</accession>
<proteinExistence type="predicted"/>
<name>A0A0A9CRR0_ARUDO</name>
<protein>
    <submittedName>
        <fullName evidence="1">Uncharacterized protein</fullName>
    </submittedName>
</protein>
<dbReference type="AlphaFoldDB" id="A0A0A9CRR0"/>
<organism evidence="1">
    <name type="scientific">Arundo donax</name>
    <name type="common">Giant reed</name>
    <name type="synonym">Donax arundinaceus</name>
    <dbReference type="NCBI Taxonomy" id="35708"/>
    <lineage>
        <taxon>Eukaryota</taxon>
        <taxon>Viridiplantae</taxon>
        <taxon>Streptophyta</taxon>
        <taxon>Embryophyta</taxon>
        <taxon>Tracheophyta</taxon>
        <taxon>Spermatophyta</taxon>
        <taxon>Magnoliopsida</taxon>
        <taxon>Liliopsida</taxon>
        <taxon>Poales</taxon>
        <taxon>Poaceae</taxon>
        <taxon>PACMAD clade</taxon>
        <taxon>Arundinoideae</taxon>
        <taxon>Arundineae</taxon>
        <taxon>Arundo</taxon>
    </lineage>
</organism>
<dbReference type="EMBL" id="GBRH01221820">
    <property type="protein sequence ID" value="JAD76075.1"/>
    <property type="molecule type" value="Transcribed_RNA"/>
</dbReference>
<reference evidence="1" key="2">
    <citation type="journal article" date="2015" name="Data Brief">
        <title>Shoot transcriptome of the giant reed, Arundo donax.</title>
        <authorList>
            <person name="Barrero R.A."/>
            <person name="Guerrero F.D."/>
            <person name="Moolhuijzen P."/>
            <person name="Goolsby J.A."/>
            <person name="Tidwell J."/>
            <person name="Bellgard S.E."/>
            <person name="Bellgard M.I."/>
        </authorList>
    </citation>
    <scope>NUCLEOTIDE SEQUENCE</scope>
    <source>
        <tissue evidence="1">Shoot tissue taken approximately 20 cm above the soil surface</tissue>
    </source>
</reference>
<sequence>MKKVMMCCRTMKKAICSKVNQQSTLAMYFLMDLHVLLKFSLLMFGSIRIHVTVHKPVFINRSSNMP</sequence>
<reference evidence="1" key="1">
    <citation type="submission" date="2014-09" db="EMBL/GenBank/DDBJ databases">
        <authorList>
            <person name="Magalhaes I.L.F."/>
            <person name="Oliveira U."/>
            <person name="Santos F.R."/>
            <person name="Vidigal T.H.D.A."/>
            <person name="Brescovit A.D."/>
            <person name="Santos A.J."/>
        </authorList>
    </citation>
    <scope>NUCLEOTIDE SEQUENCE</scope>
    <source>
        <tissue evidence="1">Shoot tissue taken approximately 20 cm above the soil surface</tissue>
    </source>
</reference>
<evidence type="ECO:0000313" key="1">
    <source>
        <dbReference type="EMBL" id="JAD76075.1"/>
    </source>
</evidence>